<organism evidence="2 3">
    <name type="scientific">Cellulophaga baltica 18</name>
    <dbReference type="NCBI Taxonomy" id="1348584"/>
    <lineage>
        <taxon>Bacteria</taxon>
        <taxon>Pseudomonadati</taxon>
        <taxon>Bacteroidota</taxon>
        <taxon>Flavobacteriia</taxon>
        <taxon>Flavobacteriales</taxon>
        <taxon>Flavobacteriaceae</taxon>
        <taxon>Cellulophaga</taxon>
    </lineage>
</organism>
<dbReference type="RefSeq" id="WP_029447285.1">
    <property type="nucleotide sequence ID" value="NZ_CP009976.1"/>
</dbReference>
<dbReference type="InterPro" id="IPR019052">
    <property type="entry name" value="DUF2383"/>
</dbReference>
<dbReference type="KEGG" id="cbat:M666_06510"/>
<dbReference type="GeneID" id="78060382"/>
<dbReference type="PIRSF" id="PIRSF029477">
    <property type="entry name" value="UCP029477"/>
    <property type="match status" value="1"/>
</dbReference>
<dbReference type="InterPro" id="IPR009078">
    <property type="entry name" value="Ferritin-like_SF"/>
</dbReference>
<dbReference type="Proteomes" id="UP000030786">
    <property type="component" value="Chromosome"/>
</dbReference>
<dbReference type="SUPFAM" id="SSF47240">
    <property type="entry name" value="Ferritin-like"/>
    <property type="match status" value="1"/>
</dbReference>
<feature type="domain" description="DUF2383" evidence="1">
    <location>
        <begin position="8"/>
        <end position="116"/>
    </location>
</feature>
<evidence type="ECO:0000259" key="1">
    <source>
        <dbReference type="Pfam" id="PF09537"/>
    </source>
</evidence>
<dbReference type="InterPro" id="IPR011971">
    <property type="entry name" value="CHP02284"/>
</dbReference>
<proteinExistence type="predicted"/>
<reference evidence="2 3" key="1">
    <citation type="journal article" date="2014" name="Environ. Microbiol.">
        <title>Contrasting genomic patterns and infection strategies of two co-existing Bacteroidetes podovirus genera.</title>
        <authorList>
            <person name="Holmfeldt K."/>
            <person name="Howard-Varona C."/>
            <person name="Solonenko N."/>
            <person name="Sullivan M.B."/>
        </authorList>
    </citation>
    <scope>NUCLEOTIDE SEQUENCE [LARGE SCALE GENOMIC DNA]</scope>
    <source>
        <strain evidence="2 3">18</strain>
    </source>
</reference>
<dbReference type="InterPro" id="IPR012347">
    <property type="entry name" value="Ferritin-like"/>
</dbReference>
<sequence>MSTYTEEVGNKLNALLEKTYDAEKGYKKAAENTDNVVLKSFFTRKSQQRYDFGHNLKTEINSFGQNIDKGGSIAAAAHRTWMDVKAFVSSNTAESMLEEAIRGEKAAIDEYKDVLSETNLPSSTVTLLTQQMNQIELDLAKEKVMENIS</sequence>
<dbReference type="Pfam" id="PF09537">
    <property type="entry name" value="DUF2383"/>
    <property type="match status" value="1"/>
</dbReference>
<accession>A0AAU8RKB2</accession>
<dbReference type="Gene3D" id="1.20.1260.10">
    <property type="match status" value="1"/>
</dbReference>
<evidence type="ECO:0000313" key="3">
    <source>
        <dbReference type="Proteomes" id="UP000030786"/>
    </source>
</evidence>
<gene>
    <name evidence="2" type="ORF">M666_06510</name>
</gene>
<dbReference type="EMBL" id="CP009976">
    <property type="protein sequence ID" value="AIZ41253.1"/>
    <property type="molecule type" value="Genomic_DNA"/>
</dbReference>
<name>A0AAU8RKB2_9FLAO</name>
<dbReference type="AlphaFoldDB" id="A0AAU8RKB2"/>
<protein>
    <recommendedName>
        <fullName evidence="1">DUF2383 domain-containing protein</fullName>
    </recommendedName>
</protein>
<dbReference type="NCBIfam" id="TIGR02284">
    <property type="entry name" value="PA2169 family four-helix-bundle protein"/>
    <property type="match status" value="1"/>
</dbReference>
<evidence type="ECO:0000313" key="2">
    <source>
        <dbReference type="EMBL" id="AIZ41253.1"/>
    </source>
</evidence>
<dbReference type="InterPro" id="IPR016920">
    <property type="entry name" value="UCP029477"/>
</dbReference>